<dbReference type="RefSeq" id="WP_004674502.1">
    <property type="nucleotide sequence ID" value="NZ_KB849217.1"/>
</dbReference>
<dbReference type="PATRIC" id="fig|1217671.3.peg.2230"/>
<feature type="domain" description="AMP-dependent synthetase/ligase" evidence="5">
    <location>
        <begin position="51"/>
        <end position="381"/>
    </location>
</feature>
<comment type="similarity">
    <text evidence="1">Belongs to the ATP-dependent AMP-binding enzyme family.</text>
</comment>
<dbReference type="InterPro" id="IPR000873">
    <property type="entry name" value="AMP-dep_synth/lig_dom"/>
</dbReference>
<dbReference type="Pfam" id="PF00501">
    <property type="entry name" value="AMP-binding"/>
    <property type="match status" value="1"/>
</dbReference>
<dbReference type="GO" id="GO:0004467">
    <property type="term" value="F:long-chain fatty acid-CoA ligase activity"/>
    <property type="evidence" value="ECO:0007669"/>
    <property type="project" value="TreeGrafter"/>
</dbReference>
<dbReference type="InterPro" id="IPR042099">
    <property type="entry name" value="ANL_N_sf"/>
</dbReference>
<evidence type="ECO:0000256" key="1">
    <source>
        <dbReference type="ARBA" id="ARBA00006432"/>
    </source>
</evidence>
<evidence type="ECO:0000259" key="5">
    <source>
        <dbReference type="Pfam" id="PF00501"/>
    </source>
</evidence>
<sequence length="613" mass="68179">MSQTTQTDIITIGDVATRLPNFITKVPHILSGLKQAYLRTPASPTGLGIAFEKAVKRNPQGIALLFEDQSYSYRALNEWANQIAHYYLSLGAKKGDVIAVMVENRPELIATIVALAKIGVTIALVNTSQVGKVLAHSINLVNPIAVIAGEEVRAAIDEARPELKVPQDRFHWFADQETRKHAGTAPKEYVNLAQQIDQFPKFNPSTTRTVTGKDGLFYIYTSGTTGLPKAVIFTHSRWTLAYGTYGHILNLGKDDVMYVTLPLYHATGVVVCWCGVIAGSATLAVRRKYSTSAFWKDVQKFNASAIGYVGELCRYLIDAPTTELDRAHRVTKMIGNGMRPNIWGKFKERFGVQEVLELYASSEGNVGFSNIFNFDNTVGFSPTPYAIVEFDKEKNELVRDKKGHCKKVKTGEVGLLIGKITSRSPFDGYTDPEKNKSVILKDVFTKGDSYFNTGDLVRDIGFRHAQFVDRLGDTFRWKGENVSTTEVENMVCEYHKIAEAVVYGVEIPNTNGRAGMAAITLVDGEELNEADLSAMVNVFKKYLPSYAIPVFLRVQAKVETTGTFKYQKNKLKEDAFNPAKTSERLLVLLPGATAYCDVNAEIFNNIQNYQYRF</sequence>
<dbReference type="InterPro" id="IPR020845">
    <property type="entry name" value="AMP-binding_CS"/>
</dbReference>
<dbReference type="GO" id="GO:0005524">
    <property type="term" value="F:ATP binding"/>
    <property type="evidence" value="ECO:0007669"/>
    <property type="project" value="UniProtKB-KW"/>
</dbReference>
<reference evidence="7 8" key="1">
    <citation type="submission" date="2013-02" db="EMBL/GenBank/DDBJ databases">
        <title>The Genome Sequence of Acinetobacter parvus NIPH 1103.</title>
        <authorList>
            <consortium name="The Broad Institute Genome Sequencing Platform"/>
            <consortium name="The Broad Institute Genome Sequencing Center for Infectious Disease"/>
            <person name="Cerqueira G."/>
            <person name="Feldgarden M."/>
            <person name="Courvalin P."/>
            <person name="Perichon B."/>
            <person name="Grillot-Courvalin C."/>
            <person name="Clermont D."/>
            <person name="Rocha E."/>
            <person name="Yoon E.-J."/>
            <person name="Nemec A."/>
            <person name="Walker B."/>
            <person name="Young S.K."/>
            <person name="Zeng Q."/>
            <person name="Gargeya S."/>
            <person name="Fitzgerald M."/>
            <person name="Haas B."/>
            <person name="Abouelleil A."/>
            <person name="Alvarado L."/>
            <person name="Arachchi H.M."/>
            <person name="Berlin A.M."/>
            <person name="Chapman S.B."/>
            <person name="Dewar J."/>
            <person name="Goldberg J."/>
            <person name="Griggs A."/>
            <person name="Gujja S."/>
            <person name="Hansen M."/>
            <person name="Howarth C."/>
            <person name="Imamovic A."/>
            <person name="Larimer J."/>
            <person name="McCowan C."/>
            <person name="Murphy C."/>
            <person name="Neiman D."/>
            <person name="Pearson M."/>
            <person name="Priest M."/>
            <person name="Roberts A."/>
            <person name="Saif S."/>
            <person name="Shea T."/>
            <person name="Sisk P."/>
            <person name="Sykes S."/>
            <person name="Wortman J."/>
            <person name="Nusbaum C."/>
            <person name="Birren B."/>
        </authorList>
    </citation>
    <scope>NUCLEOTIDE SEQUENCE [LARGE SCALE GENOMIC DNA]</scope>
    <source>
        <strain evidence="7 8">NIPH 1103</strain>
    </source>
</reference>
<proteinExistence type="inferred from homology"/>
<dbReference type="PANTHER" id="PTHR43107:SF15">
    <property type="entry name" value="FATTY ACID TRANSPORT PROTEIN 3, ISOFORM A"/>
    <property type="match status" value="1"/>
</dbReference>
<dbReference type="GO" id="GO:0005324">
    <property type="term" value="F:long-chain fatty acid transmembrane transporter activity"/>
    <property type="evidence" value="ECO:0007669"/>
    <property type="project" value="TreeGrafter"/>
</dbReference>
<keyword evidence="3" id="KW-0547">Nucleotide-binding</keyword>
<dbReference type="Pfam" id="PF13193">
    <property type="entry name" value="AMP-binding_C"/>
    <property type="match status" value="1"/>
</dbReference>
<dbReference type="AlphaFoldDB" id="N8Q2Q9"/>
<dbReference type="Gene3D" id="3.30.300.30">
    <property type="match status" value="1"/>
</dbReference>
<dbReference type="HOGENOM" id="CLU_000022_46_2_6"/>
<evidence type="ECO:0008006" key="9">
    <source>
        <dbReference type="Google" id="ProtNLM"/>
    </source>
</evidence>
<accession>N8Q2Q9</accession>
<organism evidence="7 8">
    <name type="scientific">Acinetobacter parvus NIPH 1103</name>
    <dbReference type="NCBI Taxonomy" id="1217671"/>
    <lineage>
        <taxon>Bacteria</taxon>
        <taxon>Pseudomonadati</taxon>
        <taxon>Pseudomonadota</taxon>
        <taxon>Gammaproteobacteria</taxon>
        <taxon>Moraxellales</taxon>
        <taxon>Moraxellaceae</taxon>
        <taxon>Acinetobacter</taxon>
    </lineage>
</organism>
<evidence type="ECO:0000313" key="8">
    <source>
        <dbReference type="Proteomes" id="UP000018426"/>
    </source>
</evidence>
<dbReference type="NCBIfam" id="NF006134">
    <property type="entry name" value="PRK08279.1"/>
    <property type="match status" value="1"/>
</dbReference>
<dbReference type="Proteomes" id="UP000018426">
    <property type="component" value="Unassembled WGS sequence"/>
</dbReference>
<dbReference type="InterPro" id="IPR045851">
    <property type="entry name" value="AMP-bd_C_sf"/>
</dbReference>
<dbReference type="GO" id="GO:0044539">
    <property type="term" value="P:long-chain fatty acid import into cell"/>
    <property type="evidence" value="ECO:0007669"/>
    <property type="project" value="TreeGrafter"/>
</dbReference>
<evidence type="ECO:0000256" key="3">
    <source>
        <dbReference type="ARBA" id="ARBA00022741"/>
    </source>
</evidence>
<dbReference type="InterPro" id="IPR025110">
    <property type="entry name" value="AMP-bd_C"/>
</dbReference>
<evidence type="ECO:0000313" key="7">
    <source>
        <dbReference type="EMBL" id="ENU32815.1"/>
    </source>
</evidence>
<dbReference type="Gene3D" id="3.40.50.12780">
    <property type="entry name" value="N-terminal domain of ligase-like"/>
    <property type="match status" value="1"/>
</dbReference>
<evidence type="ECO:0000259" key="6">
    <source>
        <dbReference type="Pfam" id="PF13193"/>
    </source>
</evidence>
<protein>
    <recommendedName>
        <fullName evidence="9">AMP-dependent synthetase/ligase domain-containing protein</fullName>
    </recommendedName>
</protein>
<dbReference type="STRING" id="134533.GCA_001485085_02470"/>
<name>N8Q2Q9_9GAMM</name>
<dbReference type="PANTHER" id="PTHR43107">
    <property type="entry name" value="LONG-CHAIN FATTY ACID TRANSPORT PROTEIN"/>
    <property type="match status" value="1"/>
</dbReference>
<evidence type="ECO:0000256" key="4">
    <source>
        <dbReference type="ARBA" id="ARBA00022840"/>
    </source>
</evidence>
<dbReference type="GO" id="GO:0005886">
    <property type="term" value="C:plasma membrane"/>
    <property type="evidence" value="ECO:0007669"/>
    <property type="project" value="TreeGrafter"/>
</dbReference>
<gene>
    <name evidence="7" type="ORF">F989_02267</name>
</gene>
<keyword evidence="4" id="KW-0067">ATP-binding</keyword>
<comment type="caution">
    <text evidence="7">The sequence shown here is derived from an EMBL/GenBank/DDBJ whole genome shotgun (WGS) entry which is preliminary data.</text>
</comment>
<keyword evidence="2" id="KW-0436">Ligase</keyword>
<dbReference type="FunFam" id="3.30.300.30:FF:000002">
    <property type="entry name" value="Long-chain fatty acid transport protein 1"/>
    <property type="match status" value="1"/>
</dbReference>
<dbReference type="EMBL" id="APOL01000038">
    <property type="protein sequence ID" value="ENU32815.1"/>
    <property type="molecule type" value="Genomic_DNA"/>
</dbReference>
<feature type="domain" description="AMP-binding enzyme C-terminal" evidence="6">
    <location>
        <begin position="486"/>
        <end position="565"/>
    </location>
</feature>
<evidence type="ECO:0000256" key="2">
    <source>
        <dbReference type="ARBA" id="ARBA00022598"/>
    </source>
</evidence>
<dbReference type="PROSITE" id="PS00455">
    <property type="entry name" value="AMP_BINDING"/>
    <property type="match status" value="1"/>
</dbReference>
<dbReference type="SUPFAM" id="SSF56801">
    <property type="entry name" value="Acetyl-CoA synthetase-like"/>
    <property type="match status" value="1"/>
</dbReference>